<dbReference type="AlphaFoldDB" id="A0A5C5YG54"/>
<accession>A0A5C5YG54</accession>
<sequence>MSTLRAIKMLLTLRCEESARLLSDASFRSLSPVERWSVRLHQVSCKRCRQLASQLSQIDQAARSRVSQAQQMPDEMRQRIARSVAQARGTQAHGDDA</sequence>
<dbReference type="EMBL" id="SJPO01000010">
    <property type="protein sequence ID" value="TWT73481.1"/>
    <property type="molecule type" value="Genomic_DNA"/>
</dbReference>
<name>A0A5C5YG54_9BACT</name>
<reference evidence="1 2" key="1">
    <citation type="submission" date="2019-02" db="EMBL/GenBank/DDBJ databases">
        <title>Deep-cultivation of Planctomycetes and their phenomic and genomic characterization uncovers novel biology.</title>
        <authorList>
            <person name="Wiegand S."/>
            <person name="Jogler M."/>
            <person name="Boedeker C."/>
            <person name="Pinto D."/>
            <person name="Vollmers J."/>
            <person name="Rivas-Marin E."/>
            <person name="Kohn T."/>
            <person name="Peeters S.H."/>
            <person name="Heuer A."/>
            <person name="Rast P."/>
            <person name="Oberbeckmann S."/>
            <person name="Bunk B."/>
            <person name="Jeske O."/>
            <person name="Meyerdierks A."/>
            <person name="Storesund J.E."/>
            <person name="Kallscheuer N."/>
            <person name="Luecker S."/>
            <person name="Lage O.M."/>
            <person name="Pohl T."/>
            <person name="Merkel B.J."/>
            <person name="Hornburger P."/>
            <person name="Mueller R.-W."/>
            <person name="Bruemmer F."/>
            <person name="Labrenz M."/>
            <person name="Spormann A.M."/>
            <person name="Op Den Camp H."/>
            <person name="Overmann J."/>
            <person name="Amann R."/>
            <person name="Jetten M.S.M."/>
            <person name="Mascher T."/>
            <person name="Medema M.H."/>
            <person name="Devos D.P."/>
            <person name="Kaster A.-K."/>
            <person name="Ovreas L."/>
            <person name="Rohde M."/>
            <person name="Galperin M.Y."/>
            <person name="Jogler C."/>
        </authorList>
    </citation>
    <scope>NUCLEOTIDE SEQUENCE [LARGE SCALE GENOMIC DNA]</scope>
    <source>
        <strain evidence="1 2">Pla123a</strain>
    </source>
</reference>
<organism evidence="1 2">
    <name type="scientific">Posidoniimonas polymericola</name>
    <dbReference type="NCBI Taxonomy" id="2528002"/>
    <lineage>
        <taxon>Bacteria</taxon>
        <taxon>Pseudomonadati</taxon>
        <taxon>Planctomycetota</taxon>
        <taxon>Planctomycetia</taxon>
        <taxon>Pirellulales</taxon>
        <taxon>Lacipirellulaceae</taxon>
        <taxon>Posidoniimonas</taxon>
    </lineage>
</organism>
<keyword evidence="2" id="KW-1185">Reference proteome</keyword>
<gene>
    <name evidence="1" type="ORF">Pla123a_38170</name>
</gene>
<proteinExistence type="predicted"/>
<dbReference type="RefSeq" id="WP_146589854.1">
    <property type="nucleotide sequence ID" value="NZ_SJPO01000010.1"/>
</dbReference>
<evidence type="ECO:0000313" key="2">
    <source>
        <dbReference type="Proteomes" id="UP000318478"/>
    </source>
</evidence>
<protein>
    <recommendedName>
        <fullName evidence="3">Zinc-finger domain-containing protein</fullName>
    </recommendedName>
</protein>
<evidence type="ECO:0000313" key="1">
    <source>
        <dbReference type="EMBL" id="TWT73481.1"/>
    </source>
</evidence>
<comment type="caution">
    <text evidence="1">The sequence shown here is derived from an EMBL/GenBank/DDBJ whole genome shotgun (WGS) entry which is preliminary data.</text>
</comment>
<evidence type="ECO:0008006" key="3">
    <source>
        <dbReference type="Google" id="ProtNLM"/>
    </source>
</evidence>
<dbReference type="OrthoDB" id="288331at2"/>
<dbReference type="Proteomes" id="UP000318478">
    <property type="component" value="Unassembled WGS sequence"/>
</dbReference>